<feature type="signal peptide" evidence="1">
    <location>
        <begin position="1"/>
        <end position="26"/>
    </location>
</feature>
<sequence>MTLHLGNVRKAALAAALLVGPVAAYAANPVGNADAYDLSVHINLIGITQLNVGAQTSASLVNVVASASDSQTLPSFGITDPLALISLSTGVLTSEAEYVGGPMSAIAARSSVADLDLSAGTAIVDVLGLAAGAVTSTSSMSGYCPTAVPAPKSLLGDFVFGTGFDFGNLSGGGGGGGGDGGGLGGLPPGGTDLIDPVVSILGIPVPGLPLNPPPNTTIDLSQLGIVGATLVLNEHTSDGDGVHSLTLGSNGVHLTLNVAGLVTGDVIIAHTEVSMACP</sequence>
<dbReference type="Proteomes" id="UP000550401">
    <property type="component" value="Unassembled WGS sequence"/>
</dbReference>
<organism evidence="2 3">
    <name type="scientific">Dokdonella fugitiva</name>
    <dbReference type="NCBI Taxonomy" id="328517"/>
    <lineage>
        <taxon>Bacteria</taxon>
        <taxon>Pseudomonadati</taxon>
        <taxon>Pseudomonadota</taxon>
        <taxon>Gammaproteobacteria</taxon>
        <taxon>Lysobacterales</taxon>
        <taxon>Rhodanobacteraceae</taxon>
        <taxon>Dokdonella</taxon>
    </lineage>
</organism>
<evidence type="ECO:0000256" key="1">
    <source>
        <dbReference type="SAM" id="SignalP"/>
    </source>
</evidence>
<gene>
    <name evidence="2" type="ORF">FHW12_002953</name>
</gene>
<feature type="chain" id="PRO_5032685125" evidence="1">
    <location>
        <begin position="27"/>
        <end position="278"/>
    </location>
</feature>
<protein>
    <submittedName>
        <fullName evidence="2">Uncharacterized protein</fullName>
    </submittedName>
</protein>
<dbReference type="AlphaFoldDB" id="A0A839EVV2"/>
<proteinExistence type="predicted"/>
<evidence type="ECO:0000313" key="3">
    <source>
        <dbReference type="Proteomes" id="UP000550401"/>
    </source>
</evidence>
<accession>A0A839EVV2</accession>
<name>A0A839EVV2_9GAMM</name>
<comment type="caution">
    <text evidence="2">The sequence shown here is derived from an EMBL/GenBank/DDBJ whole genome shotgun (WGS) entry which is preliminary data.</text>
</comment>
<keyword evidence="3" id="KW-1185">Reference proteome</keyword>
<dbReference type="EMBL" id="JACGXL010000005">
    <property type="protein sequence ID" value="MBA8888717.1"/>
    <property type="molecule type" value="Genomic_DNA"/>
</dbReference>
<dbReference type="RefSeq" id="WP_182531773.1">
    <property type="nucleotide sequence ID" value="NZ_JACGXL010000005.1"/>
</dbReference>
<evidence type="ECO:0000313" key="2">
    <source>
        <dbReference type="EMBL" id="MBA8888717.1"/>
    </source>
</evidence>
<keyword evidence="1" id="KW-0732">Signal</keyword>
<reference evidence="2 3" key="1">
    <citation type="submission" date="2020-07" db="EMBL/GenBank/DDBJ databases">
        <title>Genomic Encyclopedia of Type Strains, Phase IV (KMG-V): Genome sequencing to study the core and pangenomes of soil and plant-associated prokaryotes.</title>
        <authorList>
            <person name="Whitman W."/>
        </authorList>
    </citation>
    <scope>NUCLEOTIDE SEQUENCE [LARGE SCALE GENOMIC DNA]</scope>
    <source>
        <strain evidence="2 3">RH2WT43</strain>
    </source>
</reference>